<sequence length="65" mass="7098">MGQEVRRREQEARTAIASGQKMAKFGDSVAWHVDVTNSLGVKDHGQIAGQLAFTMTALHNTSTKQ</sequence>
<reference evidence="1 2" key="1">
    <citation type="submission" date="2017-06" db="EMBL/GenBank/DDBJ databases">
        <title>Genome of Fusarium nygamai isolate CS10214.</title>
        <authorList>
            <person name="Gardiner D.M."/>
            <person name="Obanor F."/>
            <person name="Kazan K."/>
        </authorList>
    </citation>
    <scope>NUCLEOTIDE SEQUENCE [LARGE SCALE GENOMIC DNA]</scope>
    <source>
        <strain evidence="1 2">CS10214</strain>
    </source>
</reference>
<evidence type="ECO:0000313" key="2">
    <source>
        <dbReference type="Proteomes" id="UP000236664"/>
    </source>
</evidence>
<name>A0A2K0WJ41_GIBNY</name>
<evidence type="ECO:0000313" key="1">
    <source>
        <dbReference type="EMBL" id="PNP82298.1"/>
    </source>
</evidence>
<proteinExistence type="predicted"/>
<gene>
    <name evidence="1" type="ORF">FNYG_04487</name>
</gene>
<dbReference type="EMBL" id="MTQA01000060">
    <property type="protein sequence ID" value="PNP82298.1"/>
    <property type="molecule type" value="Genomic_DNA"/>
</dbReference>
<dbReference type="Proteomes" id="UP000236664">
    <property type="component" value="Unassembled WGS sequence"/>
</dbReference>
<comment type="caution">
    <text evidence="1">The sequence shown here is derived from an EMBL/GenBank/DDBJ whole genome shotgun (WGS) entry which is preliminary data.</text>
</comment>
<keyword evidence="2" id="KW-1185">Reference proteome</keyword>
<accession>A0A2K0WJ41</accession>
<dbReference type="AlphaFoldDB" id="A0A2K0WJ41"/>
<protein>
    <submittedName>
        <fullName evidence="1">Uncharacterized protein</fullName>
    </submittedName>
</protein>
<organism evidence="1 2">
    <name type="scientific">Gibberella nygamai</name>
    <name type="common">Bean root rot disease fungus</name>
    <name type="synonym">Fusarium nygamai</name>
    <dbReference type="NCBI Taxonomy" id="42673"/>
    <lineage>
        <taxon>Eukaryota</taxon>
        <taxon>Fungi</taxon>
        <taxon>Dikarya</taxon>
        <taxon>Ascomycota</taxon>
        <taxon>Pezizomycotina</taxon>
        <taxon>Sordariomycetes</taxon>
        <taxon>Hypocreomycetidae</taxon>
        <taxon>Hypocreales</taxon>
        <taxon>Nectriaceae</taxon>
        <taxon>Fusarium</taxon>
        <taxon>Fusarium fujikuroi species complex</taxon>
    </lineage>
</organism>